<dbReference type="Proteomes" id="UP001479436">
    <property type="component" value="Unassembled WGS sequence"/>
</dbReference>
<gene>
    <name evidence="2" type="ORF">K7432_013486</name>
</gene>
<evidence type="ECO:0000313" key="3">
    <source>
        <dbReference type="Proteomes" id="UP001479436"/>
    </source>
</evidence>
<keyword evidence="3" id="KW-1185">Reference proteome</keyword>
<evidence type="ECO:0000256" key="1">
    <source>
        <dbReference type="SAM" id="MobiDB-lite"/>
    </source>
</evidence>
<sequence>MFKFLKQKSSKNSKKHQVNTDGLRDNIDTMVGGMDPTTLLGLVDSRYPSDPMKEAYNRKAWRESCYTSTVDLPNLPDTVSLRSLSKRSSIASSSESLASSSSEENVIRLKNGFQVVFSQNIKKNRVEIRVYRDGRLLKRQEVVYHLSLAQKYQELIKQHQQMELTV</sequence>
<proteinExistence type="predicted"/>
<feature type="compositionally biased region" description="Basic residues" evidence="1">
    <location>
        <begin position="1"/>
        <end position="17"/>
    </location>
</feature>
<feature type="region of interest" description="Disordered" evidence="1">
    <location>
        <begin position="1"/>
        <end position="29"/>
    </location>
</feature>
<organism evidence="2 3">
    <name type="scientific">Basidiobolus ranarum</name>
    <dbReference type="NCBI Taxonomy" id="34480"/>
    <lineage>
        <taxon>Eukaryota</taxon>
        <taxon>Fungi</taxon>
        <taxon>Fungi incertae sedis</taxon>
        <taxon>Zoopagomycota</taxon>
        <taxon>Entomophthoromycotina</taxon>
        <taxon>Basidiobolomycetes</taxon>
        <taxon>Basidiobolales</taxon>
        <taxon>Basidiobolaceae</taxon>
        <taxon>Basidiobolus</taxon>
    </lineage>
</organism>
<reference evidence="2 3" key="1">
    <citation type="submission" date="2023-04" db="EMBL/GenBank/DDBJ databases">
        <title>Genome of Basidiobolus ranarum AG-B5.</title>
        <authorList>
            <person name="Stajich J.E."/>
            <person name="Carter-House D."/>
            <person name="Gryganskyi A."/>
        </authorList>
    </citation>
    <scope>NUCLEOTIDE SEQUENCE [LARGE SCALE GENOMIC DNA]</scope>
    <source>
        <strain evidence="2 3">AG-B5</strain>
    </source>
</reference>
<evidence type="ECO:0000313" key="2">
    <source>
        <dbReference type="EMBL" id="KAK9694296.1"/>
    </source>
</evidence>
<comment type="caution">
    <text evidence="2">The sequence shown here is derived from an EMBL/GenBank/DDBJ whole genome shotgun (WGS) entry which is preliminary data.</text>
</comment>
<name>A0ABR2VR54_9FUNG</name>
<accession>A0ABR2VR54</accession>
<protein>
    <submittedName>
        <fullName evidence="2">Uncharacterized protein</fullName>
    </submittedName>
</protein>
<dbReference type="EMBL" id="JASJQH010008217">
    <property type="protein sequence ID" value="KAK9694296.1"/>
    <property type="molecule type" value="Genomic_DNA"/>
</dbReference>